<organism evidence="1 2">
    <name type="scientific">Bradyrhizobium jicamae</name>
    <dbReference type="NCBI Taxonomy" id="280332"/>
    <lineage>
        <taxon>Bacteria</taxon>
        <taxon>Pseudomonadati</taxon>
        <taxon>Pseudomonadota</taxon>
        <taxon>Alphaproteobacteria</taxon>
        <taxon>Hyphomicrobiales</taxon>
        <taxon>Nitrobacteraceae</taxon>
        <taxon>Bradyrhizobium</taxon>
    </lineage>
</organism>
<protein>
    <recommendedName>
        <fullName evidence="3">Secreted protein</fullName>
    </recommendedName>
</protein>
<keyword evidence="2" id="KW-1185">Reference proteome</keyword>
<proteinExistence type="predicted"/>
<evidence type="ECO:0000313" key="2">
    <source>
        <dbReference type="Proteomes" id="UP001315278"/>
    </source>
</evidence>
<reference evidence="2" key="1">
    <citation type="journal article" date="2021" name="ISME J.">
        <title>Evolutionary origin and ecological implication of a unique nif island in free-living Bradyrhizobium lineages.</title>
        <authorList>
            <person name="Tao J."/>
        </authorList>
    </citation>
    <scope>NUCLEOTIDE SEQUENCE [LARGE SCALE GENOMIC DNA]</scope>
    <source>
        <strain evidence="2">SZCCT0434</strain>
    </source>
</reference>
<dbReference type="Proteomes" id="UP001315278">
    <property type="component" value="Unassembled WGS sequence"/>
</dbReference>
<gene>
    <name evidence="1" type="ORF">JQ615_03250</name>
</gene>
<comment type="caution">
    <text evidence="1">The sequence shown here is derived from an EMBL/GenBank/DDBJ whole genome shotgun (WGS) entry which is preliminary data.</text>
</comment>
<name>A0ABS5FC94_9BRAD</name>
<accession>A0ABS5FC94</accession>
<dbReference type="RefSeq" id="WP_212394224.1">
    <property type="nucleotide sequence ID" value="NZ_JAFCJH010000002.1"/>
</dbReference>
<evidence type="ECO:0000313" key="1">
    <source>
        <dbReference type="EMBL" id="MBR0794399.1"/>
    </source>
</evidence>
<dbReference type="EMBL" id="JAFCJH010000002">
    <property type="protein sequence ID" value="MBR0794399.1"/>
    <property type="molecule type" value="Genomic_DNA"/>
</dbReference>
<sequence>MTNLIIGLAHVTLVVSGSPTEPASQWRPPVQQIRLVCDQNCNCWHTRYHERRPLLAGHDDLACPTSRPGRVGYYNGYYRSGPATGVDFYSRYPVRGFAFPF</sequence>
<evidence type="ECO:0008006" key="3">
    <source>
        <dbReference type="Google" id="ProtNLM"/>
    </source>
</evidence>